<proteinExistence type="predicted"/>
<evidence type="ECO:0000259" key="1">
    <source>
        <dbReference type="PROSITE" id="PS51831"/>
    </source>
</evidence>
<dbReference type="InterPro" id="IPR006675">
    <property type="entry name" value="HDIG_dom"/>
</dbReference>
<dbReference type="InterPro" id="IPR006674">
    <property type="entry name" value="HD_domain"/>
</dbReference>
<evidence type="ECO:0000259" key="2">
    <source>
        <dbReference type="PROSITE" id="PS51832"/>
    </source>
</evidence>
<evidence type="ECO:0000313" key="4">
    <source>
        <dbReference type="Proteomes" id="UP000587586"/>
    </source>
</evidence>
<accession>A0A6V8N7J2</accession>
<feature type="domain" description="HD-GYP" evidence="2">
    <location>
        <begin position="50"/>
        <end position="246"/>
    </location>
</feature>
<dbReference type="AlphaFoldDB" id="A0A6V8N7J2"/>
<dbReference type="EMBL" id="BLXZ01000002">
    <property type="protein sequence ID" value="GFO67513.1"/>
    <property type="molecule type" value="Genomic_DNA"/>
</dbReference>
<dbReference type="SUPFAM" id="SSF109604">
    <property type="entry name" value="HD-domain/PDEase-like"/>
    <property type="match status" value="1"/>
</dbReference>
<protein>
    <submittedName>
        <fullName evidence="3">Uncharacterized protein</fullName>
    </submittedName>
</protein>
<dbReference type="NCBIfam" id="TIGR00277">
    <property type="entry name" value="HDIG"/>
    <property type="match status" value="1"/>
</dbReference>
<dbReference type="PANTHER" id="PTHR43155:SF2">
    <property type="entry name" value="CYCLIC DI-GMP PHOSPHODIESTERASE PA4108"/>
    <property type="match status" value="1"/>
</dbReference>
<feature type="domain" description="HD" evidence="1">
    <location>
        <begin position="72"/>
        <end position="195"/>
    </location>
</feature>
<evidence type="ECO:0000313" key="3">
    <source>
        <dbReference type="EMBL" id="GFO67513.1"/>
    </source>
</evidence>
<dbReference type="Pfam" id="PF13487">
    <property type="entry name" value="HD_5"/>
    <property type="match status" value="1"/>
</dbReference>
<sequence>MDKIGLPTGYRLAQRYSQAIAAIRVIFLETEAGRIPETGAMLESARDLAAAARRDPVALLGLSLSKDYDSYSFHHSVNVAVLAMALAASMGLPQDEVEEIGLAGFLHDIGKTRIDRNIVVKPGKLTREEYREMQRHPEYGAMISAELPGVPERVAEAVLAHHVRFDRTGYPDWVRGREYGLISSIVAVADCYDAATTMRLYQEQLQPMQAVQEIRRQAGSALDREIVERFLALVGRYPVGSLVRLEGNEIAVVFTPSSHPAGAAVVKVVRDGAGTPLAEPQLVSLVDSGTRIVDLVDPLQQGIDVSDCF</sequence>
<dbReference type="Gene3D" id="1.10.3210.10">
    <property type="entry name" value="Hypothetical protein af1432"/>
    <property type="match status" value="1"/>
</dbReference>
<dbReference type="PANTHER" id="PTHR43155">
    <property type="entry name" value="CYCLIC DI-GMP PHOSPHODIESTERASE PA4108-RELATED"/>
    <property type="match status" value="1"/>
</dbReference>
<dbReference type="PROSITE" id="PS51832">
    <property type="entry name" value="HD_GYP"/>
    <property type="match status" value="1"/>
</dbReference>
<organism evidence="3 4">
    <name type="scientific">Geomonas limicola</name>
    <dbReference type="NCBI Taxonomy" id="2740186"/>
    <lineage>
        <taxon>Bacteria</taxon>
        <taxon>Pseudomonadati</taxon>
        <taxon>Thermodesulfobacteriota</taxon>
        <taxon>Desulfuromonadia</taxon>
        <taxon>Geobacterales</taxon>
        <taxon>Geobacteraceae</taxon>
        <taxon>Geomonas</taxon>
    </lineage>
</organism>
<dbReference type="Proteomes" id="UP000587586">
    <property type="component" value="Unassembled WGS sequence"/>
</dbReference>
<name>A0A6V8N7J2_9BACT</name>
<reference evidence="4" key="1">
    <citation type="submission" date="2020-06" db="EMBL/GenBank/DDBJ databases">
        <title>Draft genomic sequecing of Geomonas sp. Red745.</title>
        <authorList>
            <person name="Itoh H."/>
            <person name="Xu Z.X."/>
            <person name="Ushijima N."/>
            <person name="Masuda Y."/>
            <person name="Shiratori Y."/>
            <person name="Senoo K."/>
        </authorList>
    </citation>
    <scope>NUCLEOTIDE SEQUENCE [LARGE SCALE GENOMIC DNA]</scope>
    <source>
        <strain evidence="4">Red745</strain>
    </source>
</reference>
<dbReference type="PROSITE" id="PS51831">
    <property type="entry name" value="HD"/>
    <property type="match status" value="1"/>
</dbReference>
<dbReference type="CDD" id="cd00077">
    <property type="entry name" value="HDc"/>
    <property type="match status" value="1"/>
</dbReference>
<comment type="caution">
    <text evidence="3">The sequence shown here is derived from an EMBL/GenBank/DDBJ whole genome shotgun (WGS) entry which is preliminary data.</text>
</comment>
<dbReference type="RefSeq" id="WP_183360051.1">
    <property type="nucleotide sequence ID" value="NZ_BLXZ01000002.1"/>
</dbReference>
<dbReference type="InterPro" id="IPR037522">
    <property type="entry name" value="HD_GYP_dom"/>
</dbReference>
<keyword evidence="4" id="KW-1185">Reference proteome</keyword>
<dbReference type="InterPro" id="IPR003607">
    <property type="entry name" value="HD/PDEase_dom"/>
</dbReference>
<gene>
    <name evidence="3" type="ORF">GMLC_10920</name>
</gene>
<dbReference type="SMART" id="SM00471">
    <property type="entry name" value="HDc"/>
    <property type="match status" value="1"/>
</dbReference>